<evidence type="ECO:0000256" key="4">
    <source>
        <dbReference type="ARBA" id="ARBA00022691"/>
    </source>
</evidence>
<keyword evidence="2" id="KW-0489">Methyltransferase</keyword>
<dbReference type="EMBL" id="SPLM01000002">
    <property type="protein sequence ID" value="TMW68831.1"/>
    <property type="molecule type" value="Genomic_DNA"/>
</dbReference>
<dbReference type="OrthoDB" id="278300at2759"/>
<evidence type="ECO:0000256" key="6">
    <source>
        <dbReference type="SAM" id="MobiDB-lite"/>
    </source>
</evidence>
<evidence type="ECO:0000256" key="2">
    <source>
        <dbReference type="ARBA" id="ARBA00022603"/>
    </source>
</evidence>
<sequence>MEATEAKDGTLSRRAERRAKRREHWDNKKEKKKQQRRLEKEEKRQNQPVVELDMSEEAVLRRRERAIAKRESYLMASEEGLQIVIDCGFEEAMSEKEKKSLSQQIMFSYGVNRRSAAPLRATITSLRGDTKDNLTKISGFNEWLAFKSTELSYMELFRKEALVYLTADSPNTITELDKDKVYIIGGIVDRNRLKGATYNKALEQGIATAKLPLDQHVDMGASTRVLTVNHVFEILVRYSETKDWKGAAMSTLPSRKGVEEKQE</sequence>
<dbReference type="GO" id="GO:0002939">
    <property type="term" value="P:tRNA N1-guanine methylation"/>
    <property type="evidence" value="ECO:0007669"/>
    <property type="project" value="TreeGrafter"/>
</dbReference>
<feature type="domain" description="SAM-dependent MTase TRM10-type" evidence="7">
    <location>
        <begin position="69"/>
        <end position="259"/>
    </location>
</feature>
<organism evidence="8 9">
    <name type="scientific">Pythium oligandrum</name>
    <name type="common">Mycoparasitic fungus</name>
    <dbReference type="NCBI Taxonomy" id="41045"/>
    <lineage>
        <taxon>Eukaryota</taxon>
        <taxon>Sar</taxon>
        <taxon>Stramenopiles</taxon>
        <taxon>Oomycota</taxon>
        <taxon>Peronosporomycetes</taxon>
        <taxon>Pythiales</taxon>
        <taxon>Pythiaceae</taxon>
        <taxon>Pythium</taxon>
    </lineage>
</organism>
<feature type="compositionally biased region" description="Basic and acidic residues" evidence="6">
    <location>
        <begin position="36"/>
        <end position="45"/>
    </location>
</feature>
<dbReference type="InterPro" id="IPR007356">
    <property type="entry name" value="tRNA_m1G_MeTrfase_euk"/>
</dbReference>
<comment type="caution">
    <text evidence="8">The sequence shown here is derived from an EMBL/GenBank/DDBJ whole genome shotgun (WGS) entry which is preliminary data.</text>
</comment>
<dbReference type="GO" id="GO:0005634">
    <property type="term" value="C:nucleus"/>
    <property type="evidence" value="ECO:0007669"/>
    <property type="project" value="TreeGrafter"/>
</dbReference>
<proteinExistence type="predicted"/>
<evidence type="ECO:0000313" key="9">
    <source>
        <dbReference type="Proteomes" id="UP000794436"/>
    </source>
</evidence>
<gene>
    <name evidence="8" type="ORF">Poli38472_006299</name>
</gene>
<feature type="region of interest" description="Disordered" evidence="6">
    <location>
        <begin position="1"/>
        <end position="49"/>
    </location>
</feature>
<dbReference type="GO" id="GO:0000049">
    <property type="term" value="F:tRNA binding"/>
    <property type="evidence" value="ECO:0007669"/>
    <property type="project" value="TreeGrafter"/>
</dbReference>
<protein>
    <recommendedName>
        <fullName evidence="1">tRNA (guanine(9)-N(1))-methyltransferase</fullName>
        <ecNumber evidence="1">2.1.1.221</ecNumber>
    </recommendedName>
</protein>
<dbReference type="Gene3D" id="3.40.1280.30">
    <property type="match status" value="1"/>
</dbReference>
<evidence type="ECO:0000256" key="3">
    <source>
        <dbReference type="ARBA" id="ARBA00022679"/>
    </source>
</evidence>
<evidence type="ECO:0000256" key="5">
    <source>
        <dbReference type="ARBA" id="ARBA00048434"/>
    </source>
</evidence>
<dbReference type="InterPro" id="IPR028564">
    <property type="entry name" value="MT_TRM10-typ"/>
</dbReference>
<dbReference type="EC" id="2.1.1.221" evidence="1"/>
<comment type="catalytic activity">
    <reaction evidence="5">
        <text>guanosine(9) in tRNA + S-adenosyl-L-methionine = N(1)-methylguanosine(9) in tRNA + S-adenosyl-L-homocysteine + H(+)</text>
        <dbReference type="Rhea" id="RHEA:43156"/>
        <dbReference type="Rhea" id="RHEA-COMP:10367"/>
        <dbReference type="Rhea" id="RHEA-COMP:10368"/>
        <dbReference type="ChEBI" id="CHEBI:15378"/>
        <dbReference type="ChEBI" id="CHEBI:57856"/>
        <dbReference type="ChEBI" id="CHEBI:59789"/>
        <dbReference type="ChEBI" id="CHEBI:73542"/>
        <dbReference type="ChEBI" id="CHEBI:74269"/>
        <dbReference type="EC" id="2.1.1.221"/>
    </reaction>
</comment>
<dbReference type="InterPro" id="IPR038459">
    <property type="entry name" value="MT_TRM10-typ_sf"/>
</dbReference>
<accession>A0A8K1CUE3</accession>
<evidence type="ECO:0000313" key="8">
    <source>
        <dbReference type="EMBL" id="TMW68831.1"/>
    </source>
</evidence>
<dbReference type="PROSITE" id="PS51675">
    <property type="entry name" value="SAM_MT_TRM10"/>
    <property type="match status" value="1"/>
</dbReference>
<dbReference type="CDD" id="cd18089">
    <property type="entry name" value="SPOUT_Trm10-like"/>
    <property type="match status" value="1"/>
</dbReference>
<evidence type="ECO:0000256" key="1">
    <source>
        <dbReference type="ARBA" id="ARBA00012797"/>
    </source>
</evidence>
<dbReference type="PANTHER" id="PTHR13563">
    <property type="entry name" value="TRNA (GUANINE-9-) METHYLTRANSFERASE"/>
    <property type="match status" value="1"/>
</dbReference>
<feature type="compositionally biased region" description="Basic and acidic residues" evidence="6">
    <location>
        <begin position="1"/>
        <end position="14"/>
    </location>
</feature>
<keyword evidence="4" id="KW-0949">S-adenosyl-L-methionine</keyword>
<reference evidence="8" key="1">
    <citation type="submission" date="2019-03" db="EMBL/GenBank/DDBJ databases">
        <title>Long read genome sequence of the mycoparasitic Pythium oligandrum ATCC 38472 isolated from sugarbeet rhizosphere.</title>
        <authorList>
            <person name="Gaulin E."/>
        </authorList>
    </citation>
    <scope>NUCLEOTIDE SEQUENCE</scope>
    <source>
        <strain evidence="8">ATCC 38472_TT</strain>
    </source>
</reference>
<dbReference type="GO" id="GO:0052905">
    <property type="term" value="F:tRNA (guanosine(9)-N1)-methyltransferase activity"/>
    <property type="evidence" value="ECO:0007669"/>
    <property type="project" value="UniProtKB-EC"/>
</dbReference>
<dbReference type="FunFam" id="3.40.1280.30:FF:000001">
    <property type="entry name" value="tRNA methyltransferase 10 homolog A"/>
    <property type="match status" value="1"/>
</dbReference>
<keyword evidence="9" id="KW-1185">Reference proteome</keyword>
<keyword evidence="3" id="KW-0808">Transferase</keyword>
<dbReference type="Proteomes" id="UP000794436">
    <property type="component" value="Unassembled WGS sequence"/>
</dbReference>
<dbReference type="PANTHER" id="PTHR13563:SF13">
    <property type="entry name" value="TRNA METHYLTRANSFERASE 10 HOMOLOG A"/>
    <property type="match status" value="1"/>
</dbReference>
<name>A0A8K1CUE3_PYTOL</name>
<dbReference type="AlphaFoldDB" id="A0A8K1CUE3"/>
<evidence type="ECO:0000259" key="7">
    <source>
        <dbReference type="PROSITE" id="PS51675"/>
    </source>
</evidence>